<keyword evidence="1" id="KW-0812">Transmembrane</keyword>
<keyword evidence="1" id="KW-1133">Transmembrane helix</keyword>
<evidence type="ECO:0000313" key="3">
    <source>
        <dbReference type="Proteomes" id="UP000008281"/>
    </source>
</evidence>
<dbReference type="InterPro" id="IPR019422">
    <property type="entry name" value="7TM_GPCR_serpentine_rcpt_Srh"/>
</dbReference>
<proteinExistence type="predicted"/>
<dbReference type="HOGENOM" id="CLU_161559_0_0_1"/>
<dbReference type="AlphaFoldDB" id="E3LJN6"/>
<protein>
    <submittedName>
        <fullName evidence="2">Uncharacterized protein</fullName>
    </submittedName>
</protein>
<dbReference type="Pfam" id="PF10318">
    <property type="entry name" value="7TM_GPCR_Srh"/>
    <property type="match status" value="1"/>
</dbReference>
<reference evidence="2" key="1">
    <citation type="submission" date="2007-07" db="EMBL/GenBank/DDBJ databases">
        <title>PCAP assembly of the Caenorhabditis remanei genome.</title>
        <authorList>
            <consortium name="The Caenorhabditis remanei Sequencing Consortium"/>
            <person name="Wilson R.K."/>
        </authorList>
    </citation>
    <scope>NUCLEOTIDE SEQUENCE [LARGE SCALE GENOMIC DNA]</scope>
    <source>
        <strain evidence="2">PB4641</strain>
    </source>
</reference>
<dbReference type="PANTHER" id="PTHR22941">
    <property type="entry name" value="SERPENTINE RECEPTOR"/>
    <property type="match status" value="1"/>
</dbReference>
<feature type="transmembrane region" description="Helical" evidence="1">
    <location>
        <begin position="53"/>
        <end position="77"/>
    </location>
</feature>
<dbReference type="EMBL" id="DS268410">
    <property type="protein sequence ID" value="EFP00305.1"/>
    <property type="molecule type" value="Genomic_DNA"/>
</dbReference>
<dbReference type="PANTHER" id="PTHR22941:SF64">
    <property type="entry name" value="SERPENTINE RECEPTOR, CLASS H"/>
    <property type="match status" value="1"/>
</dbReference>
<evidence type="ECO:0000313" key="2">
    <source>
        <dbReference type="EMBL" id="EFP00305.1"/>
    </source>
</evidence>
<keyword evidence="3" id="KW-1185">Reference proteome</keyword>
<name>E3LJN6_CAERE</name>
<feature type="transmembrane region" description="Helical" evidence="1">
    <location>
        <begin position="20"/>
        <end position="41"/>
    </location>
</feature>
<dbReference type="Proteomes" id="UP000008281">
    <property type="component" value="Unassembled WGS sequence"/>
</dbReference>
<organism evidence="3">
    <name type="scientific">Caenorhabditis remanei</name>
    <name type="common">Caenorhabditis vulgaris</name>
    <dbReference type="NCBI Taxonomy" id="31234"/>
    <lineage>
        <taxon>Eukaryota</taxon>
        <taxon>Metazoa</taxon>
        <taxon>Ecdysozoa</taxon>
        <taxon>Nematoda</taxon>
        <taxon>Chromadorea</taxon>
        <taxon>Rhabditida</taxon>
        <taxon>Rhabditina</taxon>
        <taxon>Rhabditomorpha</taxon>
        <taxon>Rhabditoidea</taxon>
        <taxon>Rhabditidae</taxon>
        <taxon>Peloderinae</taxon>
        <taxon>Caenorhabditis</taxon>
    </lineage>
</organism>
<gene>
    <name evidence="2" type="ORF">CRE_18726</name>
</gene>
<accession>E3LJN6</accession>
<dbReference type="OrthoDB" id="5804686at2759"/>
<dbReference type="InterPro" id="IPR053220">
    <property type="entry name" value="Nematode_rcpt-like_serp_H"/>
</dbReference>
<dbReference type="OMA" id="MIMKSAK"/>
<keyword evidence="1" id="KW-0472">Membrane</keyword>
<evidence type="ECO:0000256" key="1">
    <source>
        <dbReference type="SAM" id="Phobius"/>
    </source>
</evidence>
<dbReference type="InParanoid" id="E3LJN6"/>
<sequence length="122" mass="13756">MCQNVSFFHFLDTPQFLSTTMYIICLIGLPIHVIGAICIIFKTPSQMNSMKWPMLNLHLWSASLDLSFGFLIVPFMYQPVLAGYSLGILNEIGVPAKDMYYLAVVQIAGEKSLISEVWSFLD</sequence>